<dbReference type="Proteomes" id="UP000002408">
    <property type="component" value="Chromosome"/>
</dbReference>
<evidence type="ECO:0000256" key="11">
    <source>
        <dbReference type="ARBA" id="ARBA00023303"/>
    </source>
</evidence>
<evidence type="ECO:0000256" key="8">
    <source>
        <dbReference type="ARBA" id="ARBA00022989"/>
    </source>
</evidence>
<feature type="transmembrane region" description="Helical" evidence="13">
    <location>
        <begin position="190"/>
        <end position="207"/>
    </location>
</feature>
<keyword evidence="3" id="KW-0813">Transport</keyword>
<evidence type="ECO:0000256" key="4">
    <source>
        <dbReference type="ARBA" id="ARBA00022538"/>
    </source>
</evidence>
<comment type="subcellular location">
    <subcellularLocation>
        <location evidence="1">Membrane</location>
        <topology evidence="1">Multi-pass membrane protein</topology>
    </subcellularLocation>
</comment>
<proteinExistence type="inferred from homology"/>
<dbReference type="KEGG" id="mbn:Mboo_0114"/>
<sequence length="219" mass="24628">MESEEILSDTLISKNRLEALVDGVFAFAMTLLVVGLSVPTIPKAEAATELPAYVASMFPQFLSFLIAFFILASLWIVHHEHFHFLRSVDKIVLWLNILILIFVVLVPFSTNLSGDYPHVPIAPLIFHANMLILSTLFLIHWQYIIRQPALLTGPIHPDRILDAVMDRVPIIVAALVGMAVVLANGPISSMYMYLIFPLLMRIVMWYIHSRRAAKRASPA</sequence>
<evidence type="ECO:0000313" key="14">
    <source>
        <dbReference type="EMBL" id="ABS54638.1"/>
    </source>
</evidence>
<feature type="transmembrane region" description="Helical" evidence="13">
    <location>
        <begin position="164"/>
        <end position="184"/>
    </location>
</feature>
<evidence type="ECO:0000256" key="6">
    <source>
        <dbReference type="ARBA" id="ARBA00022826"/>
    </source>
</evidence>
<evidence type="ECO:0000256" key="9">
    <source>
        <dbReference type="ARBA" id="ARBA00023065"/>
    </source>
</evidence>
<feature type="transmembrane region" description="Helical" evidence="13">
    <location>
        <begin position="121"/>
        <end position="143"/>
    </location>
</feature>
<evidence type="ECO:0000256" key="3">
    <source>
        <dbReference type="ARBA" id="ARBA00022448"/>
    </source>
</evidence>
<keyword evidence="10 13" id="KW-0472">Membrane</keyword>
<evidence type="ECO:0000256" key="13">
    <source>
        <dbReference type="SAM" id="Phobius"/>
    </source>
</evidence>
<keyword evidence="11" id="KW-0407">Ion channel</keyword>
<evidence type="ECO:0000256" key="7">
    <source>
        <dbReference type="ARBA" id="ARBA00022958"/>
    </source>
</evidence>
<dbReference type="EMBL" id="CP000780">
    <property type="protein sequence ID" value="ABS54638.1"/>
    <property type="molecule type" value="Genomic_DNA"/>
</dbReference>
<dbReference type="PANTHER" id="PTHR31462:SF5">
    <property type="entry name" value="ENDOSOMAL_LYSOSOMAL PROTON CHANNEL TMEM175"/>
    <property type="match status" value="1"/>
</dbReference>
<evidence type="ECO:0000256" key="2">
    <source>
        <dbReference type="ARBA" id="ARBA00006920"/>
    </source>
</evidence>
<name>A7I4H7_METB6</name>
<dbReference type="GeneID" id="5411288"/>
<keyword evidence="4" id="KW-0633">Potassium transport</keyword>
<feature type="transmembrane region" description="Helical" evidence="13">
    <location>
        <begin position="91"/>
        <end position="109"/>
    </location>
</feature>
<evidence type="ECO:0000256" key="12">
    <source>
        <dbReference type="ARBA" id="ARBA00034430"/>
    </source>
</evidence>
<evidence type="ECO:0008006" key="16">
    <source>
        <dbReference type="Google" id="ProtNLM"/>
    </source>
</evidence>
<evidence type="ECO:0000256" key="5">
    <source>
        <dbReference type="ARBA" id="ARBA00022692"/>
    </source>
</evidence>
<keyword evidence="9" id="KW-0406">Ion transport</keyword>
<dbReference type="GO" id="GO:0015252">
    <property type="term" value="F:proton channel activity"/>
    <property type="evidence" value="ECO:0007669"/>
    <property type="project" value="InterPro"/>
</dbReference>
<keyword evidence="6" id="KW-0631">Potassium channel</keyword>
<dbReference type="Pfam" id="PF06736">
    <property type="entry name" value="TMEM175"/>
    <property type="match status" value="1"/>
</dbReference>
<dbReference type="InterPro" id="IPR010617">
    <property type="entry name" value="TMEM175-like"/>
</dbReference>
<accession>A7I4H7</accession>
<dbReference type="GO" id="GO:0016020">
    <property type="term" value="C:membrane"/>
    <property type="evidence" value="ECO:0007669"/>
    <property type="project" value="UniProtKB-SubCell"/>
</dbReference>
<evidence type="ECO:0000256" key="10">
    <source>
        <dbReference type="ARBA" id="ARBA00023136"/>
    </source>
</evidence>
<dbReference type="PANTHER" id="PTHR31462">
    <property type="entry name" value="ENDOSOMAL/LYSOSOMAL POTASSIUM CHANNEL TMEM175"/>
    <property type="match status" value="1"/>
</dbReference>
<evidence type="ECO:0000313" key="15">
    <source>
        <dbReference type="Proteomes" id="UP000002408"/>
    </source>
</evidence>
<protein>
    <recommendedName>
        <fullName evidence="16">DUF1211 domain-containing protein</fullName>
    </recommendedName>
</protein>
<comment type="catalytic activity">
    <reaction evidence="12">
        <text>K(+)(in) = K(+)(out)</text>
        <dbReference type="Rhea" id="RHEA:29463"/>
        <dbReference type="ChEBI" id="CHEBI:29103"/>
    </reaction>
</comment>
<keyword evidence="8 13" id="KW-1133">Transmembrane helix</keyword>
<keyword evidence="7" id="KW-0630">Potassium</keyword>
<feature type="transmembrane region" description="Helical" evidence="13">
    <location>
        <begin position="61"/>
        <end position="79"/>
    </location>
</feature>
<dbReference type="RefSeq" id="WP_011991126.1">
    <property type="nucleotide sequence ID" value="NC_009712.1"/>
</dbReference>
<evidence type="ECO:0000256" key="1">
    <source>
        <dbReference type="ARBA" id="ARBA00004141"/>
    </source>
</evidence>
<comment type="similarity">
    <text evidence="2">Belongs to the TMEM175 family.</text>
</comment>
<dbReference type="STRING" id="456442.Mboo_0114"/>
<keyword evidence="15" id="KW-1185">Reference proteome</keyword>
<keyword evidence="5 13" id="KW-0812">Transmembrane</keyword>
<reference evidence="15" key="1">
    <citation type="journal article" date="2015" name="Microbiology">
        <title>Genome of Methanoregula boonei 6A8 reveals adaptations to oligotrophic peatland environments.</title>
        <authorList>
            <person name="Braeuer S."/>
            <person name="Cadillo-Quiroz H."/>
            <person name="Kyrpides N."/>
            <person name="Woyke T."/>
            <person name="Goodwin L."/>
            <person name="Detter C."/>
            <person name="Podell S."/>
            <person name="Yavitt J.B."/>
            <person name="Zinder S.H."/>
        </authorList>
    </citation>
    <scope>NUCLEOTIDE SEQUENCE [LARGE SCALE GENOMIC DNA]</scope>
    <source>
        <strain evidence="15">DSM 21154 / JCM 14090 / 6A8</strain>
    </source>
</reference>
<feature type="transmembrane region" description="Helical" evidence="13">
    <location>
        <begin position="20"/>
        <end position="41"/>
    </location>
</feature>
<dbReference type="HOGENOM" id="CLU_090238_3_2_2"/>
<dbReference type="AlphaFoldDB" id="A7I4H7"/>
<gene>
    <name evidence="14" type="ordered locus">Mboo_0114</name>
</gene>
<dbReference type="GO" id="GO:0005267">
    <property type="term" value="F:potassium channel activity"/>
    <property type="evidence" value="ECO:0007669"/>
    <property type="project" value="UniProtKB-KW"/>
</dbReference>
<organism evidence="14 15">
    <name type="scientific">Methanoregula boonei (strain DSM 21154 / JCM 14090 / 6A8)</name>
    <dbReference type="NCBI Taxonomy" id="456442"/>
    <lineage>
        <taxon>Archaea</taxon>
        <taxon>Methanobacteriati</taxon>
        <taxon>Methanobacteriota</taxon>
        <taxon>Stenosarchaea group</taxon>
        <taxon>Methanomicrobia</taxon>
        <taxon>Methanomicrobiales</taxon>
        <taxon>Methanoregulaceae</taxon>
        <taxon>Methanoregula</taxon>
    </lineage>
</organism>
<dbReference type="OrthoDB" id="10769at2157"/>
<dbReference type="eggNOG" id="arCOG04887">
    <property type="taxonomic scope" value="Archaea"/>
</dbReference>